<evidence type="ECO:0000256" key="3">
    <source>
        <dbReference type="ARBA" id="ARBA00024356"/>
    </source>
</evidence>
<name>A0A1I7HDP6_9BACL</name>
<evidence type="ECO:0000256" key="1">
    <source>
        <dbReference type="ARBA" id="ARBA00022676"/>
    </source>
</evidence>
<accession>A0A1I7HDP6</accession>
<dbReference type="PANTHER" id="PTHR34106">
    <property type="entry name" value="GLYCOSIDASE"/>
    <property type="match status" value="1"/>
</dbReference>
<dbReference type="Pfam" id="PF04041">
    <property type="entry name" value="Glyco_hydro_130"/>
    <property type="match status" value="1"/>
</dbReference>
<protein>
    <submittedName>
        <fullName evidence="4">Predicted glycosyl hydrolase, GH43/DUF377 family</fullName>
    </submittedName>
</protein>
<dbReference type="CDD" id="cd18612">
    <property type="entry name" value="GH130_Lin0857-like"/>
    <property type="match status" value="1"/>
</dbReference>
<dbReference type="InterPro" id="IPR007184">
    <property type="entry name" value="Mannoside_phosphorylase"/>
</dbReference>
<keyword evidence="1" id="KW-0328">Glycosyltransferase</keyword>
<dbReference type="PANTHER" id="PTHR34106:SF5">
    <property type="entry name" value="GLYCOSIDASE"/>
    <property type="match status" value="1"/>
</dbReference>
<evidence type="ECO:0000256" key="2">
    <source>
        <dbReference type="ARBA" id="ARBA00022679"/>
    </source>
</evidence>
<dbReference type="GO" id="GO:0016787">
    <property type="term" value="F:hydrolase activity"/>
    <property type="evidence" value="ECO:0007669"/>
    <property type="project" value="UniProtKB-KW"/>
</dbReference>
<gene>
    <name evidence="4" type="ORF">SAMN05421543_104138</name>
</gene>
<dbReference type="OrthoDB" id="9759709at2"/>
<dbReference type="Proteomes" id="UP000183508">
    <property type="component" value="Unassembled WGS sequence"/>
</dbReference>
<keyword evidence="2" id="KW-0808">Transferase</keyword>
<proteinExistence type="inferred from homology"/>
<keyword evidence="4" id="KW-0378">Hydrolase</keyword>
<dbReference type="InterPro" id="IPR023296">
    <property type="entry name" value="Glyco_hydro_beta-prop_sf"/>
</dbReference>
<dbReference type="SUPFAM" id="SSF75005">
    <property type="entry name" value="Arabinanase/levansucrase/invertase"/>
    <property type="match status" value="1"/>
</dbReference>
<dbReference type="GO" id="GO:0016757">
    <property type="term" value="F:glycosyltransferase activity"/>
    <property type="evidence" value="ECO:0007669"/>
    <property type="project" value="UniProtKB-KW"/>
</dbReference>
<dbReference type="Gene3D" id="2.115.10.20">
    <property type="entry name" value="Glycosyl hydrolase domain, family 43"/>
    <property type="match status" value="1"/>
</dbReference>
<organism evidence="4 5">
    <name type="scientific">Alicyclobacillus macrosporangiidus</name>
    <dbReference type="NCBI Taxonomy" id="392015"/>
    <lineage>
        <taxon>Bacteria</taxon>
        <taxon>Bacillati</taxon>
        <taxon>Bacillota</taxon>
        <taxon>Bacilli</taxon>
        <taxon>Bacillales</taxon>
        <taxon>Alicyclobacillaceae</taxon>
        <taxon>Alicyclobacillus</taxon>
    </lineage>
</organism>
<dbReference type="RefSeq" id="WP_074950317.1">
    <property type="nucleotide sequence ID" value="NZ_FPBV01000004.1"/>
</dbReference>
<evidence type="ECO:0000313" key="4">
    <source>
        <dbReference type="EMBL" id="SFU58848.1"/>
    </source>
</evidence>
<dbReference type="eggNOG" id="COG2152">
    <property type="taxonomic scope" value="Bacteria"/>
</dbReference>
<dbReference type="AlphaFoldDB" id="A0A1I7HDP6"/>
<dbReference type="EMBL" id="FPBV01000004">
    <property type="protein sequence ID" value="SFU58848.1"/>
    <property type="molecule type" value="Genomic_DNA"/>
</dbReference>
<comment type="similarity">
    <text evidence="3">Belongs to the glycosyl hydrolase 130 family.</text>
</comment>
<dbReference type="PIRSF" id="PIRSF016202">
    <property type="entry name" value="PH1107"/>
    <property type="match status" value="1"/>
</dbReference>
<reference evidence="5" key="1">
    <citation type="submission" date="2016-10" db="EMBL/GenBank/DDBJ databases">
        <authorList>
            <person name="Varghese N."/>
        </authorList>
    </citation>
    <scope>NUCLEOTIDE SEQUENCE [LARGE SCALE GENOMIC DNA]</scope>
    <source>
        <strain evidence="5">DSM 17980</strain>
    </source>
</reference>
<keyword evidence="5" id="KW-1185">Reference proteome</keyword>
<sequence>MQAIRFPENPLLTPKDVPPSRPDLKVIGAFNAGVARYGDEVILLLRVAEQAAATSETVGVPVYDPDSGQTTVRKLDRSDTAYDFSDPRAVRRADTLETVWLTSMSHLRVARSRDGRHFTVDEKPLVQPETPYEAFGVEDPRVARIGDAYYITYTAVSGYGVAVGLAVTRDFQRVERLGLIFPPENKDVVLFPEAVGGRYFALHRPAPRGMGALDIWIADSPDLQHWGNHRYLFGRRPGMWDGQRIGGGAVPIRTDKGWLVLYHGADADNHYAMGAALLDLDDPGRVVARSREPILAPETAYEMNGFFGGVVFSCGALLEGDRIRMYYGVADEAIAAAEFSLSDVLDSLGDPAGAVERV</sequence>
<evidence type="ECO:0000313" key="5">
    <source>
        <dbReference type="Proteomes" id="UP000183508"/>
    </source>
</evidence>
<dbReference type="STRING" id="392015.SAMN05421543_104138"/>